<reference evidence="3" key="1">
    <citation type="submission" date="2019-02" db="EMBL/GenBank/DDBJ databases">
        <authorList>
            <person name="Gruber-Vodicka R. H."/>
            <person name="Seah K. B. B."/>
        </authorList>
    </citation>
    <scope>NUCLEOTIDE SEQUENCE</scope>
    <source>
        <strain evidence="3">BECK_DK161</strain>
        <strain evidence="4">BECK_DK47</strain>
    </source>
</reference>
<dbReference type="SUPFAM" id="SSF143011">
    <property type="entry name" value="RelE-like"/>
    <property type="match status" value="1"/>
</dbReference>
<feature type="active site" description="Proton donor" evidence="2">
    <location>
        <position position="85"/>
    </location>
</feature>
<evidence type="ECO:0000256" key="1">
    <source>
        <dbReference type="ARBA" id="ARBA00022649"/>
    </source>
</evidence>
<dbReference type="GO" id="GO:0006415">
    <property type="term" value="P:translational termination"/>
    <property type="evidence" value="ECO:0007669"/>
    <property type="project" value="TreeGrafter"/>
</dbReference>
<dbReference type="PANTHER" id="PTHR40588:SF1">
    <property type="entry name" value="MRNA INTERFERASE TOXIN YAFQ"/>
    <property type="match status" value="1"/>
</dbReference>
<dbReference type="InterPro" id="IPR007712">
    <property type="entry name" value="RelE/ParE_toxin"/>
</dbReference>
<dbReference type="InterPro" id="IPR035093">
    <property type="entry name" value="RelE/ParE_toxin_dom_sf"/>
</dbReference>
<proteinExistence type="predicted"/>
<evidence type="ECO:0000256" key="2">
    <source>
        <dbReference type="PIRSR" id="PIRSR006156-1"/>
    </source>
</evidence>
<dbReference type="EMBL" id="CAADEY010000072">
    <property type="protein sequence ID" value="VFJ59556.1"/>
    <property type="molecule type" value="Genomic_DNA"/>
</dbReference>
<keyword evidence="1" id="KW-1277">Toxin-antitoxin system</keyword>
<evidence type="ECO:0000313" key="3">
    <source>
        <dbReference type="EMBL" id="VFJ59556.1"/>
    </source>
</evidence>
<dbReference type="PIRSF" id="PIRSF006156">
    <property type="entry name" value="YafQ"/>
    <property type="match status" value="1"/>
</dbReference>
<gene>
    <name evidence="4" type="ORF">BECKDK2373B_GA0170837_11364</name>
    <name evidence="3" type="ORF">BECKDK2373C_GA0170839_10727</name>
</gene>
<accession>A0A450SZP9</accession>
<dbReference type="InterPro" id="IPR004386">
    <property type="entry name" value="Toxin_YafQ-like"/>
</dbReference>
<sequence length="90" mass="10799">MRYSIRRTRQFKKDVKQWERGGGDIERLLFVIDKLAKGERLSADYRDHPLKGGFKGKRDCHIEDDWLLLYSIENDELILYRTGTHSQLFR</sequence>
<dbReference type="AlphaFoldDB" id="A0A450SZP9"/>
<dbReference type="Gene3D" id="3.30.2310.20">
    <property type="entry name" value="RelE-like"/>
    <property type="match status" value="1"/>
</dbReference>
<protein>
    <submittedName>
        <fullName evidence="3">mRNA interferase YafQ</fullName>
    </submittedName>
</protein>
<dbReference type="GO" id="GO:0006402">
    <property type="term" value="P:mRNA catabolic process"/>
    <property type="evidence" value="ECO:0007669"/>
    <property type="project" value="TreeGrafter"/>
</dbReference>
<dbReference type="GO" id="GO:0004521">
    <property type="term" value="F:RNA endonuclease activity"/>
    <property type="evidence" value="ECO:0007669"/>
    <property type="project" value="TreeGrafter"/>
</dbReference>
<dbReference type="EMBL" id="CAADEX010000136">
    <property type="protein sequence ID" value="VFJ64352.1"/>
    <property type="molecule type" value="Genomic_DNA"/>
</dbReference>
<organism evidence="3">
    <name type="scientific">Candidatus Kentrum sp. DK</name>
    <dbReference type="NCBI Taxonomy" id="2126562"/>
    <lineage>
        <taxon>Bacteria</taxon>
        <taxon>Pseudomonadati</taxon>
        <taxon>Pseudomonadota</taxon>
        <taxon>Gammaproteobacteria</taxon>
        <taxon>Candidatus Kentrum</taxon>
    </lineage>
</organism>
<dbReference type="PANTHER" id="PTHR40588">
    <property type="entry name" value="MRNA INTERFERASE TOXIN YAFQ"/>
    <property type="match status" value="1"/>
</dbReference>
<dbReference type="Pfam" id="PF15738">
    <property type="entry name" value="YafQ_toxin"/>
    <property type="match status" value="1"/>
</dbReference>
<name>A0A450SZP9_9GAMM</name>
<evidence type="ECO:0000313" key="4">
    <source>
        <dbReference type="EMBL" id="VFJ64352.1"/>
    </source>
</evidence>
<dbReference type="NCBIfam" id="TIGR02385">
    <property type="entry name" value="RelE_StbE"/>
    <property type="match status" value="1"/>
</dbReference>